<evidence type="ECO:0000313" key="2">
    <source>
        <dbReference type="Proteomes" id="UP000317648"/>
    </source>
</evidence>
<gene>
    <name evidence="1" type="ORF">Pla8534_55720</name>
</gene>
<dbReference type="AlphaFoldDB" id="A0A518E0V7"/>
<proteinExistence type="predicted"/>
<organism evidence="1 2">
    <name type="scientific">Lignipirellula cremea</name>
    <dbReference type="NCBI Taxonomy" id="2528010"/>
    <lineage>
        <taxon>Bacteria</taxon>
        <taxon>Pseudomonadati</taxon>
        <taxon>Planctomycetota</taxon>
        <taxon>Planctomycetia</taxon>
        <taxon>Pirellulales</taxon>
        <taxon>Pirellulaceae</taxon>
        <taxon>Lignipirellula</taxon>
    </lineage>
</organism>
<evidence type="ECO:0000313" key="1">
    <source>
        <dbReference type="EMBL" id="QDU97718.1"/>
    </source>
</evidence>
<reference evidence="1 2" key="1">
    <citation type="submission" date="2019-02" db="EMBL/GenBank/DDBJ databases">
        <title>Deep-cultivation of Planctomycetes and their phenomic and genomic characterization uncovers novel biology.</title>
        <authorList>
            <person name="Wiegand S."/>
            <person name="Jogler M."/>
            <person name="Boedeker C."/>
            <person name="Pinto D."/>
            <person name="Vollmers J."/>
            <person name="Rivas-Marin E."/>
            <person name="Kohn T."/>
            <person name="Peeters S.H."/>
            <person name="Heuer A."/>
            <person name="Rast P."/>
            <person name="Oberbeckmann S."/>
            <person name="Bunk B."/>
            <person name="Jeske O."/>
            <person name="Meyerdierks A."/>
            <person name="Storesund J.E."/>
            <person name="Kallscheuer N."/>
            <person name="Luecker S."/>
            <person name="Lage O.M."/>
            <person name="Pohl T."/>
            <person name="Merkel B.J."/>
            <person name="Hornburger P."/>
            <person name="Mueller R.-W."/>
            <person name="Bruemmer F."/>
            <person name="Labrenz M."/>
            <person name="Spormann A.M."/>
            <person name="Op den Camp H."/>
            <person name="Overmann J."/>
            <person name="Amann R."/>
            <person name="Jetten M.S.M."/>
            <person name="Mascher T."/>
            <person name="Medema M.H."/>
            <person name="Devos D.P."/>
            <person name="Kaster A.-K."/>
            <person name="Ovreas L."/>
            <person name="Rohde M."/>
            <person name="Galperin M.Y."/>
            <person name="Jogler C."/>
        </authorList>
    </citation>
    <scope>NUCLEOTIDE SEQUENCE [LARGE SCALE GENOMIC DNA]</scope>
    <source>
        <strain evidence="1 2">Pla85_3_4</strain>
    </source>
</reference>
<sequence>MLRIADLEFAITSCRLEAYCYAEKMNWDIQVDCAPHPEGEFHSQGPNLSLSLFETPLKAFNHWTELLPREARWVEKNDTDVTPSGMLYIFEHTCLFECHARCYEEAGKMQVSLDGKCDVYYGDQYTTSLDLHLDSAVVFRGVWFGRQTEYDCKKSIARFLNPDDFLFVPTEHGISMLTPK</sequence>
<protein>
    <submittedName>
        <fullName evidence="1">Uncharacterized protein</fullName>
    </submittedName>
</protein>
<dbReference type="EMBL" id="CP036433">
    <property type="protein sequence ID" value="QDU97718.1"/>
    <property type="molecule type" value="Genomic_DNA"/>
</dbReference>
<dbReference type="RefSeq" id="WP_145056477.1">
    <property type="nucleotide sequence ID" value="NZ_CP036433.1"/>
</dbReference>
<keyword evidence="2" id="KW-1185">Reference proteome</keyword>
<name>A0A518E0V7_9BACT</name>
<dbReference type="OrthoDB" id="1248843at2"/>
<dbReference type="KEGG" id="lcre:Pla8534_55720"/>
<dbReference type="Proteomes" id="UP000317648">
    <property type="component" value="Chromosome"/>
</dbReference>
<accession>A0A518E0V7</accession>